<feature type="region of interest" description="Disordered" evidence="1">
    <location>
        <begin position="373"/>
        <end position="760"/>
    </location>
</feature>
<name>A0A8H4VB96_9HYPO</name>
<feature type="compositionally biased region" description="Polar residues" evidence="1">
    <location>
        <begin position="630"/>
        <end position="639"/>
    </location>
</feature>
<feature type="compositionally biased region" description="Low complexity" evidence="1">
    <location>
        <begin position="647"/>
        <end position="683"/>
    </location>
</feature>
<evidence type="ECO:0000256" key="1">
    <source>
        <dbReference type="SAM" id="MobiDB-lite"/>
    </source>
</evidence>
<accession>A0A8H4VB96</accession>
<feature type="compositionally biased region" description="Low complexity" evidence="1">
    <location>
        <begin position="706"/>
        <end position="721"/>
    </location>
</feature>
<keyword evidence="3" id="KW-1185">Reference proteome</keyword>
<sequence>MADEFHCGGVSYGPDIADDDMNSLMRRAAQLGGAAKGTIENNGTTPEDNKLIELKLAVEFCCTQGSQCLQKTDAEKATNDINDILKQAQIKFNLISAEPIHNCPDVSLNAREEVDKLRTQKRKGGSDTINLIIIHKRDSGSTLAGLCYVPQKPGGRPITPAKEPGEKKQISKAIDSIGAIDGCSVLEASFVQAHSPVAAHEIGHALGLEHSTETGGGQAADAVNLMAPSHGGAPKKYWLSPAQRVIMRKTALVRANKTASGDDKASKDKSAANLANTPFTPADIPGPEGPGNGLGTGEESGESRGRLEGGTWAPEEAIRRLGENMGHLEGTMGPLEETMGLLEGTMGLLEGTMGLLEETMGTIKALESMGTASENPVTNEHDPGSKSINPDGSLFKNGHFSGQGLPTSSFTTSFTKTSRPTSTSATAVINSPGGLAATKGRISSTFGVPPVATRVTKTSAKDVRGRKATQSAGTTHTPTVDGKARRPLTPSSTGIAAPKKSPDTSSRTKKVVPGSLPSSPSSVGASKGQTNPFVNQKHVVGQESASRPIGNAPVKAGNLGSSGSRNRASSPADGTSLSGSTIKPQPQPPARGGNQASSKIGAPSAVGGQTRGSGGHPSSPGSQAEDRHGSSLSSSATKPQPQPPARGGRTASSETSASSTGRQSHSSSGQKSPPGSQSRSSSSAKTNPLPHPPSGDEHRSPPQSPSSARGSTTGSKGKTQGPTGGRTSSGGSSGAGSGGASTGLTGGSSSSGGNKPVGLH</sequence>
<feature type="compositionally biased region" description="Polar residues" evidence="1">
    <location>
        <begin position="468"/>
        <end position="478"/>
    </location>
</feature>
<feature type="compositionally biased region" description="Polar residues" evidence="1">
    <location>
        <begin position="559"/>
        <end position="584"/>
    </location>
</feature>
<organism evidence="2 3">
    <name type="scientific">Ophiocordyceps camponoti-floridani</name>
    <dbReference type="NCBI Taxonomy" id="2030778"/>
    <lineage>
        <taxon>Eukaryota</taxon>
        <taxon>Fungi</taxon>
        <taxon>Dikarya</taxon>
        <taxon>Ascomycota</taxon>
        <taxon>Pezizomycotina</taxon>
        <taxon>Sordariomycetes</taxon>
        <taxon>Hypocreomycetidae</taxon>
        <taxon>Hypocreales</taxon>
        <taxon>Ophiocordycipitaceae</taxon>
        <taxon>Ophiocordyceps</taxon>
    </lineage>
</organism>
<dbReference type="GO" id="GO:0008237">
    <property type="term" value="F:metallopeptidase activity"/>
    <property type="evidence" value="ECO:0007669"/>
    <property type="project" value="InterPro"/>
</dbReference>
<feature type="compositionally biased region" description="Basic and acidic residues" evidence="1">
    <location>
        <begin position="260"/>
        <end position="270"/>
    </location>
</feature>
<dbReference type="SUPFAM" id="SSF55486">
    <property type="entry name" value="Metalloproteases ('zincins'), catalytic domain"/>
    <property type="match status" value="1"/>
</dbReference>
<dbReference type="Gene3D" id="3.40.390.10">
    <property type="entry name" value="Collagenase (Catalytic Domain)"/>
    <property type="match status" value="1"/>
</dbReference>
<comment type="caution">
    <text evidence="2">The sequence shown here is derived from an EMBL/GenBank/DDBJ whole genome shotgun (WGS) entry which is preliminary data.</text>
</comment>
<dbReference type="Proteomes" id="UP000562929">
    <property type="component" value="Unassembled WGS sequence"/>
</dbReference>
<evidence type="ECO:0000313" key="3">
    <source>
        <dbReference type="Proteomes" id="UP000562929"/>
    </source>
</evidence>
<dbReference type="EMBL" id="JAACLJ010000008">
    <property type="protein sequence ID" value="KAF4582270.1"/>
    <property type="molecule type" value="Genomic_DNA"/>
</dbReference>
<evidence type="ECO:0000313" key="2">
    <source>
        <dbReference type="EMBL" id="KAF4582270.1"/>
    </source>
</evidence>
<feature type="compositionally biased region" description="Gly residues" evidence="1">
    <location>
        <begin position="722"/>
        <end position="750"/>
    </location>
</feature>
<dbReference type="AlphaFoldDB" id="A0A8H4VB96"/>
<proteinExistence type="predicted"/>
<feature type="compositionally biased region" description="Low complexity" evidence="1">
    <location>
        <begin position="511"/>
        <end position="528"/>
    </location>
</feature>
<feature type="compositionally biased region" description="Low complexity" evidence="1">
    <location>
        <begin position="406"/>
        <end position="424"/>
    </location>
</feature>
<protein>
    <submittedName>
        <fullName evidence="2">Uncharacterized protein</fullName>
    </submittedName>
</protein>
<dbReference type="Pfam" id="PF13582">
    <property type="entry name" value="Reprolysin_3"/>
    <property type="match status" value="1"/>
</dbReference>
<gene>
    <name evidence="2" type="ORF">GQ602_006894</name>
</gene>
<dbReference type="OrthoDB" id="4921980at2759"/>
<feature type="compositionally biased region" description="Gly residues" evidence="1">
    <location>
        <begin position="289"/>
        <end position="298"/>
    </location>
</feature>
<reference evidence="2 3" key="1">
    <citation type="journal article" date="2020" name="G3 (Bethesda)">
        <title>Genetic Underpinnings of Host Manipulation by Ophiocordyceps as Revealed by Comparative Transcriptomics.</title>
        <authorList>
            <person name="Will I."/>
            <person name="Das B."/>
            <person name="Trinh T."/>
            <person name="Brachmann A."/>
            <person name="Ohm R.A."/>
            <person name="de Bekker C."/>
        </authorList>
    </citation>
    <scope>NUCLEOTIDE SEQUENCE [LARGE SCALE GENOMIC DNA]</scope>
    <source>
        <strain evidence="2 3">EC05</strain>
    </source>
</reference>
<feature type="region of interest" description="Disordered" evidence="1">
    <location>
        <begin position="257"/>
        <end position="313"/>
    </location>
</feature>
<dbReference type="InterPro" id="IPR024079">
    <property type="entry name" value="MetalloPept_cat_dom_sf"/>
</dbReference>